<dbReference type="AlphaFoldDB" id="A0A4C1T2S2"/>
<proteinExistence type="predicted"/>
<sequence length="112" mass="12666">MKKGQEEKGSAVYCLRRECAPADASVRGGSIGRRLNSTISTMQFRVKLYACNPVPHYSALSQVEFDRRFGISFVWHTAAEIKRGVNSVGLELIERGASDYCHYHHIKRETPH</sequence>
<evidence type="ECO:0000313" key="1">
    <source>
        <dbReference type="EMBL" id="GBP07571.1"/>
    </source>
</evidence>
<gene>
    <name evidence="1" type="ORF">EVAR_103925_1</name>
</gene>
<dbReference type="EMBL" id="BGZK01004207">
    <property type="protein sequence ID" value="GBP07571.1"/>
    <property type="molecule type" value="Genomic_DNA"/>
</dbReference>
<keyword evidence="2" id="KW-1185">Reference proteome</keyword>
<protein>
    <submittedName>
        <fullName evidence="1">Uncharacterized protein</fullName>
    </submittedName>
</protein>
<dbReference type="Proteomes" id="UP000299102">
    <property type="component" value="Unassembled WGS sequence"/>
</dbReference>
<organism evidence="1 2">
    <name type="scientific">Eumeta variegata</name>
    <name type="common">Bagworm moth</name>
    <name type="synonym">Eumeta japonica</name>
    <dbReference type="NCBI Taxonomy" id="151549"/>
    <lineage>
        <taxon>Eukaryota</taxon>
        <taxon>Metazoa</taxon>
        <taxon>Ecdysozoa</taxon>
        <taxon>Arthropoda</taxon>
        <taxon>Hexapoda</taxon>
        <taxon>Insecta</taxon>
        <taxon>Pterygota</taxon>
        <taxon>Neoptera</taxon>
        <taxon>Endopterygota</taxon>
        <taxon>Lepidoptera</taxon>
        <taxon>Glossata</taxon>
        <taxon>Ditrysia</taxon>
        <taxon>Tineoidea</taxon>
        <taxon>Psychidae</taxon>
        <taxon>Oiketicinae</taxon>
        <taxon>Eumeta</taxon>
    </lineage>
</organism>
<evidence type="ECO:0000313" key="2">
    <source>
        <dbReference type="Proteomes" id="UP000299102"/>
    </source>
</evidence>
<reference evidence="1 2" key="1">
    <citation type="journal article" date="2019" name="Commun. Biol.">
        <title>The bagworm genome reveals a unique fibroin gene that provides high tensile strength.</title>
        <authorList>
            <person name="Kono N."/>
            <person name="Nakamura H."/>
            <person name="Ohtoshi R."/>
            <person name="Tomita M."/>
            <person name="Numata K."/>
            <person name="Arakawa K."/>
        </authorList>
    </citation>
    <scope>NUCLEOTIDE SEQUENCE [LARGE SCALE GENOMIC DNA]</scope>
</reference>
<comment type="caution">
    <text evidence="1">The sequence shown here is derived from an EMBL/GenBank/DDBJ whole genome shotgun (WGS) entry which is preliminary data.</text>
</comment>
<accession>A0A4C1T2S2</accession>
<name>A0A4C1T2S2_EUMVA</name>